<keyword evidence="2" id="KW-0812">Transmembrane</keyword>
<organism evidence="3 4">
    <name type="scientific">Sinomonas terrae</name>
    <dbReference type="NCBI Taxonomy" id="2908838"/>
    <lineage>
        <taxon>Bacteria</taxon>
        <taxon>Bacillati</taxon>
        <taxon>Actinomycetota</taxon>
        <taxon>Actinomycetes</taxon>
        <taxon>Micrococcales</taxon>
        <taxon>Micrococcaceae</taxon>
        <taxon>Sinomonas</taxon>
    </lineage>
</organism>
<keyword evidence="2" id="KW-1133">Transmembrane helix</keyword>
<feature type="transmembrane region" description="Helical" evidence="2">
    <location>
        <begin position="146"/>
        <end position="166"/>
    </location>
</feature>
<sequence length="172" mass="16676">MSTTTFTAASTASVPRTSQRVRSSGQATFHARWAAAAAGAGVVVHLAMASAGGVMAAAAVVMAIACVPCASGLWRAPSVRSARVLVGMSLGMALLHGALLLGAAPALGHAGMAGMSGSGAAPAPTSHAASSLPASGETRGSTDGDALMLAAMGTDFTAAMLAASWIRRSALA</sequence>
<evidence type="ECO:0000256" key="1">
    <source>
        <dbReference type="SAM" id="MobiDB-lite"/>
    </source>
</evidence>
<evidence type="ECO:0000313" key="3">
    <source>
        <dbReference type="EMBL" id="MCH6469804.1"/>
    </source>
</evidence>
<dbReference type="EMBL" id="JAKZBV010000001">
    <property type="protein sequence ID" value="MCH6469804.1"/>
    <property type="molecule type" value="Genomic_DNA"/>
</dbReference>
<reference evidence="3 4" key="1">
    <citation type="submission" date="2022-03" db="EMBL/GenBank/DDBJ databases">
        <title>Sinomonas sp. isolated from a soil.</title>
        <authorList>
            <person name="Han J."/>
            <person name="Kim D.-U."/>
        </authorList>
    </citation>
    <scope>NUCLEOTIDE SEQUENCE [LARGE SCALE GENOMIC DNA]</scope>
    <source>
        <strain evidence="3 4">5-5</strain>
    </source>
</reference>
<comment type="caution">
    <text evidence="3">The sequence shown here is derived from an EMBL/GenBank/DDBJ whole genome shotgun (WGS) entry which is preliminary data.</text>
</comment>
<gene>
    <name evidence="3" type="ORF">L0M17_07355</name>
</gene>
<feature type="transmembrane region" description="Helical" evidence="2">
    <location>
        <begin position="29"/>
        <end position="48"/>
    </location>
</feature>
<proteinExistence type="predicted"/>
<name>A0ABS9TZE4_9MICC</name>
<dbReference type="Proteomes" id="UP001202922">
    <property type="component" value="Unassembled WGS sequence"/>
</dbReference>
<feature type="transmembrane region" description="Helical" evidence="2">
    <location>
        <begin position="54"/>
        <end position="74"/>
    </location>
</feature>
<evidence type="ECO:0000313" key="4">
    <source>
        <dbReference type="Proteomes" id="UP001202922"/>
    </source>
</evidence>
<feature type="compositionally biased region" description="Low complexity" evidence="1">
    <location>
        <begin position="1"/>
        <end position="13"/>
    </location>
</feature>
<keyword evidence="2" id="KW-0472">Membrane</keyword>
<feature type="transmembrane region" description="Helical" evidence="2">
    <location>
        <begin position="86"/>
        <end position="107"/>
    </location>
</feature>
<dbReference type="RefSeq" id="WP_241053257.1">
    <property type="nucleotide sequence ID" value="NZ_JAKZBV010000001.1"/>
</dbReference>
<evidence type="ECO:0000256" key="2">
    <source>
        <dbReference type="SAM" id="Phobius"/>
    </source>
</evidence>
<feature type="region of interest" description="Disordered" evidence="1">
    <location>
        <begin position="1"/>
        <end position="21"/>
    </location>
</feature>
<accession>A0ABS9TZE4</accession>
<protein>
    <submittedName>
        <fullName evidence="3">Uncharacterized protein</fullName>
    </submittedName>
</protein>
<keyword evidence="4" id="KW-1185">Reference proteome</keyword>